<protein>
    <recommendedName>
        <fullName evidence="1">Glycosyl hydrolases family 38 C-terminal domain-containing protein</fullName>
    </recommendedName>
</protein>
<sequence>MVVRGEASAPTPGQSFVSLDCGNVVISSLRPFKDGWILRCYETLGRGCDAKLSVSLKNVELLESDLTEQNARPLSNTKVHFEPFEIKTFQLVRKG</sequence>
<gene>
    <name evidence="2" type="ORF">SDC9_194381</name>
</gene>
<dbReference type="InterPro" id="IPR041147">
    <property type="entry name" value="GH38_C"/>
</dbReference>
<dbReference type="GO" id="GO:0003824">
    <property type="term" value="F:catalytic activity"/>
    <property type="evidence" value="ECO:0007669"/>
    <property type="project" value="InterPro"/>
</dbReference>
<dbReference type="Gene3D" id="2.60.40.2220">
    <property type="match status" value="1"/>
</dbReference>
<proteinExistence type="predicted"/>
<dbReference type="SUPFAM" id="SSF74650">
    <property type="entry name" value="Galactose mutarotase-like"/>
    <property type="match status" value="1"/>
</dbReference>
<dbReference type="GO" id="GO:0005975">
    <property type="term" value="P:carbohydrate metabolic process"/>
    <property type="evidence" value="ECO:0007669"/>
    <property type="project" value="InterPro"/>
</dbReference>
<dbReference type="InterPro" id="IPR011013">
    <property type="entry name" value="Gal_mutarotase_sf_dom"/>
</dbReference>
<evidence type="ECO:0000313" key="2">
    <source>
        <dbReference type="EMBL" id="MPN46783.1"/>
    </source>
</evidence>
<evidence type="ECO:0000259" key="1">
    <source>
        <dbReference type="Pfam" id="PF17677"/>
    </source>
</evidence>
<accession>A0A645IHF4</accession>
<organism evidence="2">
    <name type="scientific">bioreactor metagenome</name>
    <dbReference type="NCBI Taxonomy" id="1076179"/>
    <lineage>
        <taxon>unclassified sequences</taxon>
        <taxon>metagenomes</taxon>
        <taxon>ecological metagenomes</taxon>
    </lineage>
</organism>
<dbReference type="EMBL" id="VSSQ01107733">
    <property type="protein sequence ID" value="MPN46783.1"/>
    <property type="molecule type" value="Genomic_DNA"/>
</dbReference>
<dbReference type="GO" id="GO:0030246">
    <property type="term" value="F:carbohydrate binding"/>
    <property type="evidence" value="ECO:0007669"/>
    <property type="project" value="InterPro"/>
</dbReference>
<comment type="caution">
    <text evidence="2">The sequence shown here is derived from an EMBL/GenBank/DDBJ whole genome shotgun (WGS) entry which is preliminary data.</text>
</comment>
<dbReference type="Pfam" id="PF17677">
    <property type="entry name" value="Glyco_hydro38C2"/>
    <property type="match status" value="1"/>
</dbReference>
<dbReference type="AlphaFoldDB" id="A0A645IHF4"/>
<name>A0A645IHF4_9ZZZZ</name>
<feature type="domain" description="Glycosyl hydrolases family 38 C-terminal" evidence="1">
    <location>
        <begin position="23"/>
        <end position="89"/>
    </location>
</feature>
<reference evidence="2" key="1">
    <citation type="submission" date="2019-08" db="EMBL/GenBank/DDBJ databases">
        <authorList>
            <person name="Kucharzyk K."/>
            <person name="Murdoch R.W."/>
            <person name="Higgins S."/>
            <person name="Loffler F."/>
        </authorList>
    </citation>
    <scope>NUCLEOTIDE SEQUENCE</scope>
</reference>